<comment type="cofactor">
    <cofactor evidence="1 11">
        <name>adenosylcob(III)alamin</name>
        <dbReference type="ChEBI" id="CHEBI:18408"/>
    </cofactor>
</comment>
<keyword evidence="9 11" id="KW-0170">Cobalt</keyword>
<proteinExistence type="inferred from homology"/>
<dbReference type="CDD" id="cd02888">
    <property type="entry name" value="RNR_II_dimer"/>
    <property type="match status" value="1"/>
</dbReference>
<evidence type="ECO:0000256" key="6">
    <source>
        <dbReference type="ARBA" id="ARBA00023002"/>
    </source>
</evidence>
<evidence type="ECO:0000256" key="3">
    <source>
        <dbReference type="ARBA" id="ARBA00022628"/>
    </source>
</evidence>
<dbReference type="Pfam" id="PF00317">
    <property type="entry name" value="Ribonuc_red_lgN"/>
    <property type="match status" value="1"/>
</dbReference>
<keyword evidence="6 11" id="KW-0560">Oxidoreductase</keyword>
<dbReference type="EC" id="1.17.4.1" evidence="11"/>
<dbReference type="Proteomes" id="UP001596506">
    <property type="component" value="Unassembled WGS sequence"/>
</dbReference>
<evidence type="ECO:0000313" key="15">
    <source>
        <dbReference type="Proteomes" id="UP001596506"/>
    </source>
</evidence>
<dbReference type="Gene3D" id="3.20.70.20">
    <property type="match status" value="1"/>
</dbReference>
<dbReference type="InterPro" id="IPR000788">
    <property type="entry name" value="RNR_lg_C"/>
</dbReference>
<keyword evidence="7" id="KW-0215">Deoxyribonucleotide synthesis</keyword>
<dbReference type="PRINTS" id="PR01183">
    <property type="entry name" value="RIBORDTASEM1"/>
</dbReference>
<feature type="domain" description="Ribonucleotide reductase large subunit C-terminal" evidence="13">
    <location>
        <begin position="92"/>
        <end position="582"/>
    </location>
</feature>
<dbReference type="InterPro" id="IPR050862">
    <property type="entry name" value="RdRp_reductase_class-2"/>
</dbReference>
<dbReference type="RefSeq" id="WP_227520980.1">
    <property type="nucleotide sequence ID" value="NZ_JBHTBD010000001.1"/>
</dbReference>
<dbReference type="InterPro" id="IPR013344">
    <property type="entry name" value="RNR_NrdJ/NrdZ"/>
</dbReference>
<dbReference type="InterPro" id="IPR013509">
    <property type="entry name" value="RNR_lsu_N"/>
</dbReference>
<comment type="caution">
    <text evidence="14">The sequence shown here is derived from an EMBL/GenBank/DDBJ whole genome shotgun (WGS) entry which is preliminary data.</text>
</comment>
<dbReference type="NCBIfam" id="TIGR02504">
    <property type="entry name" value="NrdJ_Z"/>
    <property type="match status" value="1"/>
</dbReference>
<evidence type="ECO:0000256" key="7">
    <source>
        <dbReference type="ARBA" id="ARBA00023116"/>
    </source>
</evidence>
<dbReference type="EMBL" id="JBHTBD010000001">
    <property type="protein sequence ID" value="MFC7294244.1"/>
    <property type="molecule type" value="Genomic_DNA"/>
</dbReference>
<comment type="function">
    <text evidence="11">Catalyzes the reduction of ribonucleotides to deoxyribonucleotides. May function to provide a pool of deoxyribonucleotide precursors for DNA repair during oxygen limitation and/or for immediate growth after restoration of oxygen.</text>
</comment>
<gene>
    <name evidence="14" type="ORF">ACFQQA_05860</name>
</gene>
<evidence type="ECO:0000256" key="9">
    <source>
        <dbReference type="ARBA" id="ARBA00023285"/>
    </source>
</evidence>
<keyword evidence="5 11" id="KW-0547">Nucleotide-binding</keyword>
<comment type="catalytic activity">
    <reaction evidence="10 11">
        <text>a 2'-deoxyribonucleoside 5'-diphosphate + [thioredoxin]-disulfide + H2O = a ribonucleoside 5'-diphosphate + [thioredoxin]-dithiol</text>
        <dbReference type="Rhea" id="RHEA:23252"/>
        <dbReference type="Rhea" id="RHEA-COMP:10698"/>
        <dbReference type="Rhea" id="RHEA-COMP:10700"/>
        <dbReference type="ChEBI" id="CHEBI:15377"/>
        <dbReference type="ChEBI" id="CHEBI:29950"/>
        <dbReference type="ChEBI" id="CHEBI:50058"/>
        <dbReference type="ChEBI" id="CHEBI:57930"/>
        <dbReference type="ChEBI" id="CHEBI:73316"/>
        <dbReference type="EC" id="1.17.4.1"/>
    </reaction>
</comment>
<accession>A0ABW2ITA9</accession>
<comment type="similarity">
    <text evidence="2 11">Belongs to the ribonucleoside diphosphate reductase class-2 family.</text>
</comment>
<evidence type="ECO:0000256" key="5">
    <source>
        <dbReference type="ARBA" id="ARBA00022741"/>
    </source>
</evidence>
<evidence type="ECO:0000256" key="8">
    <source>
        <dbReference type="ARBA" id="ARBA00023157"/>
    </source>
</evidence>
<dbReference type="GO" id="GO:0004748">
    <property type="term" value="F:ribonucleoside-diphosphate reductase activity, thioredoxin disulfide as acceptor"/>
    <property type="evidence" value="ECO:0007669"/>
    <property type="project" value="UniProtKB-EC"/>
</dbReference>
<keyword evidence="3 11" id="KW-0846">Cobalamin</keyword>
<dbReference type="Pfam" id="PF02867">
    <property type="entry name" value="Ribonuc_red_lgC"/>
    <property type="match status" value="1"/>
</dbReference>
<keyword evidence="8" id="KW-1015">Disulfide bond</keyword>
<dbReference type="PANTHER" id="PTHR43371">
    <property type="entry name" value="VITAMIN B12-DEPENDENT RIBONUCLEOTIDE REDUCTASE"/>
    <property type="match status" value="1"/>
</dbReference>
<keyword evidence="15" id="KW-1185">Reference proteome</keyword>
<protein>
    <recommendedName>
        <fullName evidence="11">Vitamin B12-dependent ribonucleotide reductase</fullName>
        <ecNumber evidence="11">1.17.4.1</ecNumber>
    </recommendedName>
</protein>
<evidence type="ECO:0000256" key="11">
    <source>
        <dbReference type="RuleBase" id="RU364064"/>
    </source>
</evidence>
<evidence type="ECO:0000313" key="14">
    <source>
        <dbReference type="EMBL" id="MFC7294244.1"/>
    </source>
</evidence>
<evidence type="ECO:0000256" key="10">
    <source>
        <dbReference type="ARBA" id="ARBA00047754"/>
    </source>
</evidence>
<name>A0ABW2ITA9_9GAMM</name>
<keyword evidence="4 11" id="KW-0237">DNA synthesis</keyword>
<reference evidence="15" key="1">
    <citation type="journal article" date="2019" name="Int. J. Syst. Evol. Microbiol.">
        <title>The Global Catalogue of Microorganisms (GCM) 10K type strain sequencing project: providing services to taxonomists for standard genome sequencing and annotation.</title>
        <authorList>
            <consortium name="The Broad Institute Genomics Platform"/>
            <consortium name="The Broad Institute Genome Sequencing Center for Infectious Disease"/>
            <person name="Wu L."/>
            <person name="Ma J."/>
        </authorList>
    </citation>
    <scope>NUCLEOTIDE SEQUENCE [LARGE SCALE GENOMIC DNA]</scope>
    <source>
        <strain evidence="15">CCUG 60559</strain>
    </source>
</reference>
<evidence type="ECO:0000259" key="13">
    <source>
        <dbReference type="Pfam" id="PF02867"/>
    </source>
</evidence>
<evidence type="ECO:0000256" key="2">
    <source>
        <dbReference type="ARBA" id="ARBA00007405"/>
    </source>
</evidence>
<dbReference type="PANTHER" id="PTHR43371:SF1">
    <property type="entry name" value="RIBONUCLEOSIDE-DIPHOSPHATE REDUCTASE"/>
    <property type="match status" value="1"/>
</dbReference>
<evidence type="ECO:0000256" key="4">
    <source>
        <dbReference type="ARBA" id="ARBA00022634"/>
    </source>
</evidence>
<evidence type="ECO:0000256" key="1">
    <source>
        <dbReference type="ARBA" id="ARBA00001922"/>
    </source>
</evidence>
<feature type="domain" description="Ribonucleotide reductase large subunit N-terminal" evidence="12">
    <location>
        <begin position="19"/>
        <end position="86"/>
    </location>
</feature>
<organism evidence="14 15">
    <name type="scientific">Marinobacter aromaticivorans</name>
    <dbReference type="NCBI Taxonomy" id="1494078"/>
    <lineage>
        <taxon>Bacteria</taxon>
        <taxon>Pseudomonadati</taxon>
        <taxon>Pseudomonadota</taxon>
        <taxon>Gammaproteobacteria</taxon>
        <taxon>Pseudomonadales</taxon>
        <taxon>Marinobacteraceae</taxon>
        <taxon>Marinobacter</taxon>
    </lineage>
</organism>
<dbReference type="SUPFAM" id="SSF51998">
    <property type="entry name" value="PFL-like glycyl radical enzymes"/>
    <property type="match status" value="1"/>
</dbReference>
<evidence type="ECO:0000259" key="12">
    <source>
        <dbReference type="Pfam" id="PF00317"/>
    </source>
</evidence>
<sequence length="621" mass="68411">MQFMNRREADRQLAKTLDTAIARHVWATRYRYAGEPGIEATWQRVARALAAPEAEISAWEQRFTDLLADFRFLPGGRILAGAGTGRQVTLFNCFVMGTIEDSMDGIFEALKEGALTMQQCGGVGYDFSTLRPAGTVARRAGTIASGPVSFMHIWDSMCATVLSTGPRRGAMMATLRVDHPDIETFIDAKRQPGKLTHFNCSVLVSDAFMTAVHADADWPLLFPSAALEPGSGEEIQSDWPGFEEPVPCRVFRRLRARELWEHIMRATYDHAEPGVLFIDRINQWNNLGDRERISATNPCGEIPLPPHGACDLGSINLTRFVVKPFDDTAWLDLDALGETARLATRLLDNVIDVSQFPLPAQAEQARGSRRLGLGITGLADALIMLGLHYDSDAARERAREAMATITHTAYRTSIELAREKGPFPFFNKAQFLDRPFIRALPSDIRAGIARDGIRNSHLTAIAPTGSISLLAGNVSSGIEPVFRREVRRPVLAGDGGRQSFLVQDNAWRRWLDEHPDGSLPPAFVEAWELAPEAHLAMQAALQPYIDSAISKTINVHESMPFADFEAIYQRAFDLGLKGCTTYRPNPVTGGLLEGVETGMPCWSSTPANLVKTGNFPAKTPR</sequence>